<feature type="region of interest" description="Disordered" evidence="6">
    <location>
        <begin position="184"/>
        <end position="218"/>
    </location>
</feature>
<name>A0A1V9X3D1_9ACAR</name>
<feature type="compositionally biased region" description="Gly residues" evidence="6">
    <location>
        <begin position="134"/>
        <end position="149"/>
    </location>
</feature>
<dbReference type="Pfam" id="PF08598">
    <property type="entry name" value="Sds3"/>
    <property type="match status" value="1"/>
</dbReference>
<comment type="caution">
    <text evidence="7">The sequence shown here is derived from an EMBL/GenBank/DDBJ whole genome shotgun (WGS) entry which is preliminary data.</text>
</comment>
<evidence type="ECO:0000256" key="2">
    <source>
        <dbReference type="ARBA" id="ARBA00022491"/>
    </source>
</evidence>
<keyword evidence="4" id="KW-0804">Transcription</keyword>
<gene>
    <name evidence="7" type="ORF">BIW11_13184</name>
</gene>
<organism evidence="7 8">
    <name type="scientific">Tropilaelaps mercedesae</name>
    <dbReference type="NCBI Taxonomy" id="418985"/>
    <lineage>
        <taxon>Eukaryota</taxon>
        <taxon>Metazoa</taxon>
        <taxon>Ecdysozoa</taxon>
        <taxon>Arthropoda</taxon>
        <taxon>Chelicerata</taxon>
        <taxon>Arachnida</taxon>
        <taxon>Acari</taxon>
        <taxon>Parasitiformes</taxon>
        <taxon>Mesostigmata</taxon>
        <taxon>Gamasina</taxon>
        <taxon>Dermanyssoidea</taxon>
        <taxon>Laelapidae</taxon>
        <taxon>Tropilaelaps</taxon>
    </lineage>
</organism>
<keyword evidence="2" id="KW-0678">Repressor</keyword>
<evidence type="ECO:0000256" key="3">
    <source>
        <dbReference type="ARBA" id="ARBA00023015"/>
    </source>
</evidence>
<dbReference type="SMART" id="SM01401">
    <property type="entry name" value="Sds3"/>
    <property type="match status" value="1"/>
</dbReference>
<keyword evidence="3" id="KW-0805">Transcription regulation</keyword>
<dbReference type="InParanoid" id="A0A1V9X3D1"/>
<evidence type="ECO:0000256" key="4">
    <source>
        <dbReference type="ARBA" id="ARBA00023163"/>
    </source>
</evidence>
<keyword evidence="5" id="KW-0539">Nucleus</keyword>
<evidence type="ECO:0000256" key="6">
    <source>
        <dbReference type="SAM" id="MobiDB-lite"/>
    </source>
</evidence>
<proteinExistence type="predicted"/>
<dbReference type="OrthoDB" id="70376at2759"/>
<reference evidence="7 8" key="1">
    <citation type="journal article" date="2017" name="Gigascience">
        <title>Draft genome of the honey bee ectoparasitic mite, Tropilaelaps mercedesae, is shaped by the parasitic life history.</title>
        <authorList>
            <person name="Dong X."/>
            <person name="Armstrong S.D."/>
            <person name="Xia D."/>
            <person name="Makepeace B.L."/>
            <person name="Darby A.C."/>
            <person name="Kadowaki T."/>
        </authorList>
    </citation>
    <scope>NUCLEOTIDE SEQUENCE [LARGE SCALE GENOMIC DNA]</scope>
    <source>
        <strain evidence="7">Wuxi-XJTLU</strain>
    </source>
</reference>
<evidence type="ECO:0000313" key="7">
    <source>
        <dbReference type="EMBL" id="OQR67997.1"/>
    </source>
</evidence>
<comment type="subcellular location">
    <subcellularLocation>
        <location evidence="1">Nucleus</location>
    </subcellularLocation>
</comment>
<dbReference type="InterPro" id="IPR013907">
    <property type="entry name" value="Sds3"/>
</dbReference>
<dbReference type="FunCoup" id="A0A1V9X3D1">
    <property type="interactions" value="1444"/>
</dbReference>
<feature type="non-terminal residue" evidence="7">
    <location>
        <position position="1"/>
    </location>
</feature>
<dbReference type="GO" id="GO:0005654">
    <property type="term" value="C:nucleoplasm"/>
    <property type="evidence" value="ECO:0007669"/>
    <property type="project" value="UniProtKB-ARBA"/>
</dbReference>
<keyword evidence="8" id="KW-1185">Reference proteome</keyword>
<dbReference type="EMBL" id="MNPL01026416">
    <property type="protein sequence ID" value="OQR67997.1"/>
    <property type="molecule type" value="Genomic_DNA"/>
</dbReference>
<protein>
    <submittedName>
        <fullName evidence="7">Sin3 histone deacetylase corepressor complex component SDS3-like</fullName>
    </submittedName>
</protein>
<dbReference type="STRING" id="418985.A0A1V9X3D1"/>
<dbReference type="Proteomes" id="UP000192247">
    <property type="component" value="Unassembled WGS sequence"/>
</dbReference>
<sequence length="322" mass="35776">QEEEFVEKEEQVFVEKIASLRRQLQQVADGSHPEYQRRLRRIETAHADRVMFNEVWRKLESERAQSDYDCEQKAASQELDEKTIELKEALVAELDEKRRHFELERNLIELTGGDASDVRAPVSTRKLRRRPNEPGGGGQPMPGGGGGGASAEKRQCRKLSPSQLSLLIDEAEILEDLKAIQRTGVPVTPTSGSGGNKSHERQQQTTTRKGVGSNANSVVNADAEVDPVELGSSPTTSTSVNSSTFLYDARIEHNKLFYDKKWYHRGQSVSVESRELGGKFNGVIDTLGGNDIIVKKLADGGKVRITLAMLQRGKVVLRRKSV</sequence>
<evidence type="ECO:0000256" key="1">
    <source>
        <dbReference type="ARBA" id="ARBA00004123"/>
    </source>
</evidence>
<dbReference type="PANTHER" id="PTHR21964">
    <property type="entry name" value="BREAST CANCER METASTASIS-SUPPRESSOR 1"/>
    <property type="match status" value="1"/>
</dbReference>
<feature type="region of interest" description="Disordered" evidence="6">
    <location>
        <begin position="118"/>
        <end position="156"/>
    </location>
</feature>
<evidence type="ECO:0000256" key="5">
    <source>
        <dbReference type="ARBA" id="ARBA00023242"/>
    </source>
</evidence>
<dbReference type="GO" id="GO:0010468">
    <property type="term" value="P:regulation of gene expression"/>
    <property type="evidence" value="ECO:0007669"/>
    <property type="project" value="UniProtKB-ARBA"/>
</dbReference>
<feature type="compositionally biased region" description="Polar residues" evidence="6">
    <location>
        <begin position="203"/>
        <end position="218"/>
    </location>
</feature>
<dbReference type="AlphaFoldDB" id="A0A1V9X3D1"/>
<evidence type="ECO:0000313" key="8">
    <source>
        <dbReference type="Proteomes" id="UP000192247"/>
    </source>
</evidence>
<accession>A0A1V9X3D1</accession>